<dbReference type="RefSeq" id="WP_208429417.1">
    <property type="nucleotide sequence ID" value="NZ_JAEPRJ010000001.1"/>
</dbReference>
<keyword evidence="15" id="KW-1185">Reference proteome</keyword>
<dbReference type="Pfam" id="PF02875">
    <property type="entry name" value="Mur_ligase_C"/>
    <property type="match status" value="1"/>
</dbReference>
<dbReference type="PANTHER" id="PTHR43024:SF1">
    <property type="entry name" value="UDP-N-ACETYLMURAMOYL-TRIPEPTIDE--D-ALANYL-D-ALANINE LIGASE"/>
    <property type="match status" value="1"/>
</dbReference>
<comment type="similarity">
    <text evidence="10">Belongs to the MurCDEF family. MurF subfamily.</text>
</comment>
<dbReference type="InterPro" id="IPR035911">
    <property type="entry name" value="MurE/MurF_N"/>
</dbReference>
<keyword evidence="3 10" id="KW-0132">Cell division</keyword>
<evidence type="ECO:0000256" key="3">
    <source>
        <dbReference type="ARBA" id="ARBA00022618"/>
    </source>
</evidence>
<dbReference type="Gene3D" id="3.40.1390.10">
    <property type="entry name" value="MurE/MurF, N-terminal domain"/>
    <property type="match status" value="1"/>
</dbReference>
<evidence type="ECO:0000256" key="7">
    <source>
        <dbReference type="ARBA" id="ARBA00022984"/>
    </source>
</evidence>
<evidence type="ECO:0000256" key="4">
    <source>
        <dbReference type="ARBA" id="ARBA00022741"/>
    </source>
</evidence>
<dbReference type="InterPro" id="IPR004101">
    <property type="entry name" value="Mur_ligase_C"/>
</dbReference>
<feature type="domain" description="Mur ligase central" evidence="13">
    <location>
        <begin position="115"/>
        <end position="312"/>
    </location>
</feature>
<evidence type="ECO:0000256" key="8">
    <source>
        <dbReference type="ARBA" id="ARBA00023306"/>
    </source>
</evidence>
<dbReference type="InterPro" id="IPR013221">
    <property type="entry name" value="Mur_ligase_cen"/>
</dbReference>
<evidence type="ECO:0000256" key="10">
    <source>
        <dbReference type="HAMAP-Rule" id="MF_02019"/>
    </source>
</evidence>
<comment type="subcellular location">
    <subcellularLocation>
        <location evidence="10 11">Cytoplasm</location>
    </subcellularLocation>
</comment>
<keyword evidence="7 10" id="KW-0573">Peptidoglycan synthesis</keyword>
<evidence type="ECO:0000256" key="9">
    <source>
        <dbReference type="ARBA" id="ARBA00023316"/>
    </source>
</evidence>
<dbReference type="EC" id="6.3.2.10" evidence="10 11"/>
<comment type="pathway">
    <text evidence="10 11">Cell wall biogenesis; peptidoglycan biosynthesis.</text>
</comment>
<protein>
    <recommendedName>
        <fullName evidence="10 11">UDP-N-acetylmuramoyl-tripeptide--D-alanyl-D-alanine ligase</fullName>
        <ecNumber evidence="10 11">6.3.2.10</ecNumber>
    </recommendedName>
    <alternativeName>
        <fullName evidence="10">D-alanyl-D-alanine-adding enzyme</fullName>
    </alternativeName>
</protein>
<keyword evidence="2 10" id="KW-0436">Ligase</keyword>
<accession>A0ABS1J1D3</accession>
<dbReference type="HAMAP" id="MF_02019">
    <property type="entry name" value="MurF"/>
    <property type="match status" value="1"/>
</dbReference>
<keyword evidence="5 10" id="KW-0067">ATP-binding</keyword>
<evidence type="ECO:0000259" key="13">
    <source>
        <dbReference type="Pfam" id="PF08245"/>
    </source>
</evidence>
<sequence length="487" mass="52829">MQVTVNDILKAANGKLLNGNGDTEINGFFTNSRETHSLPFKNALFVPIIGERVDAHKFIPQVVKDGAKAFFIKKGHELPADIGDAAAIEVDDTEAALLDTGRWFREKFNIPFIGITGSVGKTTTKEMVAAALSSINVHKTKGNANSTIGLPLTLFGLEPCNEAAIIEMGISEFHEMEKLADAGRPTHAIFTNVGTAHIGNLGSKENILKEKLHITDCFTEDSVLFVNADDELLSKVVPENSEFRPAKVKHVVTYGISKEADFYASSITISDSGTDFVANYKDEDGKPLTEQIHLKTLGLHNVRNALAATAVALKLGISPSVSKLGLAAYEPLSGRGNIIKTNGITIIDDTYNASPDSMKASVQIIGEMRGGKEPIHRRFVVFADVLELGEYAESEHYKVGEYIKTHNEENPEGRIDYLITVGKDSEQIGLALNSESLDTNPVTKHFSTNVEASNYLKSLLTKGDAIVVKGSRGMQTEEIISSILNDE</sequence>
<evidence type="ECO:0000256" key="6">
    <source>
        <dbReference type="ARBA" id="ARBA00022960"/>
    </source>
</evidence>
<dbReference type="Pfam" id="PF08245">
    <property type="entry name" value="Mur_ligase_M"/>
    <property type="match status" value="1"/>
</dbReference>
<keyword evidence="4 10" id="KW-0547">Nucleotide-binding</keyword>
<dbReference type="EMBL" id="JAEPRJ010000001">
    <property type="protein sequence ID" value="MBK5897964.1"/>
    <property type="molecule type" value="Genomic_DNA"/>
</dbReference>
<evidence type="ECO:0000313" key="15">
    <source>
        <dbReference type="Proteomes" id="UP000604730"/>
    </source>
</evidence>
<keyword evidence="8 10" id="KW-0131">Cell cycle</keyword>
<comment type="caution">
    <text evidence="14">The sequence shown here is derived from an EMBL/GenBank/DDBJ whole genome shotgun (WGS) entry which is preliminary data.</text>
</comment>
<evidence type="ECO:0000256" key="1">
    <source>
        <dbReference type="ARBA" id="ARBA00022490"/>
    </source>
</evidence>
<dbReference type="GO" id="GO:0016874">
    <property type="term" value="F:ligase activity"/>
    <property type="evidence" value="ECO:0007669"/>
    <property type="project" value="UniProtKB-KW"/>
</dbReference>
<dbReference type="InterPro" id="IPR005863">
    <property type="entry name" value="UDP-N-AcMur_synth"/>
</dbReference>
<dbReference type="Gene3D" id="3.40.1190.10">
    <property type="entry name" value="Mur-like, catalytic domain"/>
    <property type="match status" value="1"/>
</dbReference>
<evidence type="ECO:0000256" key="5">
    <source>
        <dbReference type="ARBA" id="ARBA00022840"/>
    </source>
</evidence>
<name>A0ABS1J1D3_9FIRM</name>
<comment type="function">
    <text evidence="10 11">Involved in cell wall formation. Catalyzes the final step in the synthesis of UDP-N-acetylmuramoyl-pentapeptide, the precursor of murein.</text>
</comment>
<evidence type="ECO:0000256" key="11">
    <source>
        <dbReference type="RuleBase" id="RU004136"/>
    </source>
</evidence>
<evidence type="ECO:0000256" key="2">
    <source>
        <dbReference type="ARBA" id="ARBA00022598"/>
    </source>
</evidence>
<dbReference type="InterPro" id="IPR036565">
    <property type="entry name" value="Mur-like_cat_sf"/>
</dbReference>
<reference evidence="14 15" key="1">
    <citation type="submission" date="2021-01" db="EMBL/GenBank/DDBJ databases">
        <title>Isolation and description of Catonella massiliensis sp. nov., a novel Catonella species, isolated from a stable periodontitis subject.</title>
        <authorList>
            <person name="Antezack A."/>
            <person name="Boxberger M."/>
            <person name="La Scola B."/>
            <person name="Monnet-Corti V."/>
        </authorList>
    </citation>
    <scope>NUCLEOTIDE SEQUENCE [LARGE SCALE GENOMIC DNA]</scope>
    <source>
        <strain evidence="14 15">Marseille-Q4567</strain>
    </source>
</reference>
<dbReference type="SUPFAM" id="SSF53244">
    <property type="entry name" value="MurD-like peptide ligases, peptide-binding domain"/>
    <property type="match status" value="1"/>
</dbReference>
<organism evidence="14 15">
    <name type="scientific">Catonella massiliensis</name>
    <dbReference type="NCBI Taxonomy" id="2799636"/>
    <lineage>
        <taxon>Bacteria</taxon>
        <taxon>Bacillati</taxon>
        <taxon>Bacillota</taxon>
        <taxon>Clostridia</taxon>
        <taxon>Lachnospirales</taxon>
        <taxon>Lachnospiraceae</taxon>
        <taxon>Catonella</taxon>
    </lineage>
</organism>
<dbReference type="NCBIfam" id="TIGR01143">
    <property type="entry name" value="murF"/>
    <property type="match status" value="1"/>
</dbReference>
<dbReference type="PANTHER" id="PTHR43024">
    <property type="entry name" value="UDP-N-ACETYLMURAMOYL-TRIPEPTIDE--D-ALANYL-D-ALANINE LIGASE"/>
    <property type="match status" value="1"/>
</dbReference>
<feature type="domain" description="Mur ligase C-terminal" evidence="12">
    <location>
        <begin position="334"/>
        <end position="472"/>
    </location>
</feature>
<dbReference type="SUPFAM" id="SSF53623">
    <property type="entry name" value="MurD-like peptide ligases, catalytic domain"/>
    <property type="match status" value="1"/>
</dbReference>
<dbReference type="Gene3D" id="3.90.190.20">
    <property type="entry name" value="Mur ligase, C-terminal domain"/>
    <property type="match status" value="1"/>
</dbReference>
<comment type="catalytic activity">
    <reaction evidence="10 11">
        <text>D-alanyl-D-alanine + UDP-N-acetyl-alpha-D-muramoyl-L-alanyl-gamma-D-glutamyl-meso-2,6-diaminopimelate + ATP = UDP-N-acetyl-alpha-D-muramoyl-L-alanyl-gamma-D-glutamyl-meso-2,6-diaminopimeloyl-D-alanyl-D-alanine + ADP + phosphate + H(+)</text>
        <dbReference type="Rhea" id="RHEA:28374"/>
        <dbReference type="ChEBI" id="CHEBI:15378"/>
        <dbReference type="ChEBI" id="CHEBI:30616"/>
        <dbReference type="ChEBI" id="CHEBI:43474"/>
        <dbReference type="ChEBI" id="CHEBI:57822"/>
        <dbReference type="ChEBI" id="CHEBI:61386"/>
        <dbReference type="ChEBI" id="CHEBI:83905"/>
        <dbReference type="ChEBI" id="CHEBI:456216"/>
        <dbReference type="EC" id="6.3.2.10"/>
    </reaction>
</comment>
<dbReference type="InterPro" id="IPR036615">
    <property type="entry name" value="Mur_ligase_C_dom_sf"/>
</dbReference>
<evidence type="ECO:0000259" key="12">
    <source>
        <dbReference type="Pfam" id="PF02875"/>
    </source>
</evidence>
<dbReference type="InterPro" id="IPR051046">
    <property type="entry name" value="MurCDEF_CellWall_CoF430Synth"/>
</dbReference>
<keyword evidence="1 10" id="KW-0963">Cytoplasm</keyword>
<keyword evidence="6 10" id="KW-0133">Cell shape</keyword>
<dbReference type="Proteomes" id="UP000604730">
    <property type="component" value="Unassembled WGS sequence"/>
</dbReference>
<dbReference type="SUPFAM" id="SSF63418">
    <property type="entry name" value="MurE/MurF N-terminal domain"/>
    <property type="match status" value="1"/>
</dbReference>
<evidence type="ECO:0000313" key="14">
    <source>
        <dbReference type="EMBL" id="MBK5897964.1"/>
    </source>
</evidence>
<proteinExistence type="inferred from homology"/>
<gene>
    <name evidence="10" type="primary">murF</name>
    <name evidence="14" type="ORF">JJN12_09270</name>
</gene>
<keyword evidence="9 10" id="KW-0961">Cell wall biogenesis/degradation</keyword>
<feature type="binding site" evidence="10">
    <location>
        <begin position="117"/>
        <end position="123"/>
    </location>
    <ligand>
        <name>ATP</name>
        <dbReference type="ChEBI" id="CHEBI:30616"/>
    </ligand>
</feature>